<gene>
    <name evidence="2" type="ORF">FQU76_23650</name>
</gene>
<sequence length="199" mass="20853">MTPGETETGTGRGIRTGADVLRDVVAALAPDELDRLDEARRTYAEDPYPPQRVERGGGGVLTAGVDTAVLLPVLIAFVAQFLADVAADAVRRGGGALSRRRARRRRRREAAGERRTALTDEAPDPTAFPTDDLLRWAGEHARDCGFAGTEADRCAHVVVIALTGGPTEPPPQPPPQPAQPAQASEPPAPAGPSSNADGN</sequence>
<evidence type="ECO:0000313" key="2">
    <source>
        <dbReference type="EMBL" id="QDY79016.1"/>
    </source>
</evidence>
<reference evidence="2 3" key="1">
    <citation type="submission" date="2019-07" db="EMBL/GenBank/DDBJ databases">
        <authorList>
            <person name="Zhu P."/>
        </authorList>
    </citation>
    <scope>NUCLEOTIDE SEQUENCE [LARGE SCALE GENOMIC DNA]</scope>
    <source>
        <strain evidence="2 3">SSL-25</strain>
    </source>
</reference>
<dbReference type="AlphaFoldDB" id="A0A5B8JCF4"/>
<dbReference type="RefSeq" id="WP_146482323.1">
    <property type="nucleotide sequence ID" value="NZ_CP042266.1"/>
</dbReference>
<evidence type="ECO:0000256" key="1">
    <source>
        <dbReference type="SAM" id="MobiDB-lite"/>
    </source>
</evidence>
<evidence type="ECO:0000313" key="3">
    <source>
        <dbReference type="Proteomes" id="UP000320580"/>
    </source>
</evidence>
<organism evidence="2 3">
    <name type="scientific">Streptomyces qinzhouensis</name>
    <dbReference type="NCBI Taxonomy" id="2599401"/>
    <lineage>
        <taxon>Bacteria</taxon>
        <taxon>Bacillati</taxon>
        <taxon>Actinomycetota</taxon>
        <taxon>Actinomycetes</taxon>
        <taxon>Kitasatosporales</taxon>
        <taxon>Streptomycetaceae</taxon>
        <taxon>Streptomyces</taxon>
    </lineage>
</organism>
<feature type="compositionally biased region" description="Pro residues" evidence="1">
    <location>
        <begin position="167"/>
        <end position="178"/>
    </location>
</feature>
<keyword evidence="3" id="KW-1185">Reference proteome</keyword>
<dbReference type="Proteomes" id="UP000320580">
    <property type="component" value="Chromosome"/>
</dbReference>
<accession>A0A5B8JCF4</accession>
<dbReference type="EMBL" id="CP042266">
    <property type="protein sequence ID" value="QDY79016.1"/>
    <property type="molecule type" value="Genomic_DNA"/>
</dbReference>
<feature type="compositionally biased region" description="Basic and acidic residues" evidence="1">
    <location>
        <begin position="109"/>
        <end position="118"/>
    </location>
</feature>
<dbReference type="OrthoDB" id="9993079at2"/>
<protein>
    <submittedName>
        <fullName evidence="2">Uncharacterized protein</fullName>
    </submittedName>
</protein>
<feature type="region of interest" description="Disordered" evidence="1">
    <location>
        <begin position="162"/>
        <end position="199"/>
    </location>
</feature>
<proteinExistence type="predicted"/>
<dbReference type="KEGG" id="sqz:FQU76_23650"/>
<name>A0A5B8JCF4_9ACTN</name>
<feature type="region of interest" description="Disordered" evidence="1">
    <location>
        <begin position="92"/>
        <end position="130"/>
    </location>
</feature>
<feature type="compositionally biased region" description="Basic residues" evidence="1">
    <location>
        <begin position="98"/>
        <end position="108"/>
    </location>
</feature>